<sequence length="205" mass="22603">MIFRRLSGKNLLIMVVVCLITLSTGLFSLIRQKSVKSVRNNLAPTSNIVNNYSNRSVVIGLPLRLKIPSLKIDAAVESVGLTPDQLMDVPKSLDNVGWFQLGRRPGETGSAVIAGHFGLKENRALVFDNLHKVGVGDKIYIIDDQGITITFVVREIREFEATANTTEVFSSSDALAHLNLITCQGTWDKASKSYDKRLVVFADKE</sequence>
<dbReference type="InterPro" id="IPR005754">
    <property type="entry name" value="Sortase"/>
</dbReference>
<dbReference type="GO" id="GO:0016787">
    <property type="term" value="F:hydrolase activity"/>
    <property type="evidence" value="ECO:0007669"/>
    <property type="project" value="UniProtKB-KW"/>
</dbReference>
<gene>
    <name evidence="3" type="ORF">COT94_01030</name>
</gene>
<evidence type="ECO:0008006" key="5">
    <source>
        <dbReference type="Google" id="ProtNLM"/>
    </source>
</evidence>
<dbReference type="AlphaFoldDB" id="A0A2M6WU44"/>
<dbReference type="CDD" id="cd05829">
    <property type="entry name" value="Sortase_F"/>
    <property type="match status" value="1"/>
</dbReference>
<evidence type="ECO:0000256" key="2">
    <source>
        <dbReference type="SAM" id="Phobius"/>
    </source>
</evidence>
<keyword evidence="2" id="KW-1133">Transmembrane helix</keyword>
<name>A0A2M6WU44_9BACT</name>
<dbReference type="Pfam" id="PF04203">
    <property type="entry name" value="Sortase"/>
    <property type="match status" value="1"/>
</dbReference>
<dbReference type="Gene3D" id="2.40.260.10">
    <property type="entry name" value="Sortase"/>
    <property type="match status" value="1"/>
</dbReference>
<evidence type="ECO:0000256" key="1">
    <source>
        <dbReference type="ARBA" id="ARBA00022801"/>
    </source>
</evidence>
<proteinExistence type="predicted"/>
<dbReference type="InterPro" id="IPR023365">
    <property type="entry name" value="Sortase_dom-sf"/>
</dbReference>
<evidence type="ECO:0000313" key="3">
    <source>
        <dbReference type="EMBL" id="PIT96261.1"/>
    </source>
</evidence>
<reference evidence="4" key="1">
    <citation type="submission" date="2017-09" db="EMBL/GenBank/DDBJ databases">
        <title>Depth-based differentiation of microbial function through sediment-hosted aquifers and enrichment of novel symbionts in the deep terrestrial subsurface.</title>
        <authorList>
            <person name="Probst A.J."/>
            <person name="Ladd B."/>
            <person name="Jarett J.K."/>
            <person name="Geller-Mcgrath D.E."/>
            <person name="Sieber C.M.K."/>
            <person name="Emerson J.B."/>
            <person name="Anantharaman K."/>
            <person name="Thomas B.C."/>
            <person name="Malmstrom R."/>
            <person name="Stieglmeier M."/>
            <person name="Klingl A."/>
            <person name="Woyke T."/>
            <person name="Ryan C.M."/>
            <person name="Banfield J.F."/>
        </authorList>
    </citation>
    <scope>NUCLEOTIDE SEQUENCE [LARGE SCALE GENOMIC DNA]</scope>
</reference>
<protein>
    <recommendedName>
        <fullName evidence="5">Class F sortase</fullName>
    </recommendedName>
</protein>
<evidence type="ECO:0000313" key="4">
    <source>
        <dbReference type="Proteomes" id="UP000228533"/>
    </source>
</evidence>
<feature type="transmembrane region" description="Helical" evidence="2">
    <location>
        <begin position="12"/>
        <end position="30"/>
    </location>
</feature>
<comment type="caution">
    <text evidence="3">The sequence shown here is derived from an EMBL/GenBank/DDBJ whole genome shotgun (WGS) entry which is preliminary data.</text>
</comment>
<keyword evidence="1" id="KW-0378">Hydrolase</keyword>
<keyword evidence="2" id="KW-0812">Transmembrane</keyword>
<dbReference type="InterPro" id="IPR042001">
    <property type="entry name" value="Sortase_F"/>
</dbReference>
<keyword evidence="2" id="KW-0472">Membrane</keyword>
<accession>A0A2M6WU44</accession>
<dbReference type="EMBL" id="PFAM01000008">
    <property type="protein sequence ID" value="PIT96261.1"/>
    <property type="molecule type" value="Genomic_DNA"/>
</dbReference>
<dbReference type="Proteomes" id="UP000228533">
    <property type="component" value="Unassembled WGS sequence"/>
</dbReference>
<dbReference type="SUPFAM" id="SSF63817">
    <property type="entry name" value="Sortase"/>
    <property type="match status" value="1"/>
</dbReference>
<organism evidence="3 4">
    <name type="scientific">Candidatus Falkowbacteria bacterium CG10_big_fil_rev_8_21_14_0_10_37_14</name>
    <dbReference type="NCBI Taxonomy" id="1974561"/>
    <lineage>
        <taxon>Bacteria</taxon>
        <taxon>Candidatus Falkowiibacteriota</taxon>
    </lineage>
</organism>